<sequence>MTATLPSRENVLVRLSGPVADVALAAVTVVVFTAVALATGVRNPWDGALPLALFLGVLLFLRRRWPMAVLLLSVAGVVVYHHFHWSPAGWIWPVAAAYFTAATAPRMVRWVALVGAAQIVYSAVHAGPIVDRNLSRYVVHVLGESVLLAVLIGGGVTYAAVVRWRAGARETEGRARAAEERLRVAREVHDIVAHTLAVVGVHLNVAADTLREEPAEAAAALAVAKEVRARAMQDLTALIGVLRDAPEATAPQPGLDALDTLVSDARATGMDVTFTEHGERSAVPATAAVAVHRIVQESLANALRHGGATKVRLTVGYGPETVTLEVTDDGEPGAVTGDGHGLTGMRERVGALGGELTAGPVDGGYTVRATIPVAGSAA</sequence>
<dbReference type="RefSeq" id="WP_161478129.1">
    <property type="nucleotide sequence ID" value="NZ_WXEW01000001.1"/>
</dbReference>
<dbReference type="InterPro" id="IPR003594">
    <property type="entry name" value="HATPase_dom"/>
</dbReference>
<evidence type="ECO:0000256" key="4">
    <source>
        <dbReference type="ARBA" id="ARBA00022679"/>
    </source>
</evidence>
<reference evidence="11 12" key="1">
    <citation type="submission" date="2020-01" db="EMBL/GenBank/DDBJ databases">
        <title>Herbidospora sp. NEAU-GS84 nov., a novel actinomycete isolated from soil.</title>
        <authorList>
            <person name="Han L."/>
        </authorList>
    </citation>
    <scope>NUCLEOTIDE SEQUENCE [LARGE SCALE GENOMIC DNA]</scope>
    <source>
        <strain evidence="11 12">NEAU-GS84</strain>
    </source>
</reference>
<dbReference type="CDD" id="cd16917">
    <property type="entry name" value="HATPase_UhpB-NarQ-NarX-like"/>
    <property type="match status" value="1"/>
</dbReference>
<dbReference type="AlphaFoldDB" id="A0A7C9N595"/>
<dbReference type="Proteomes" id="UP000479526">
    <property type="component" value="Unassembled WGS sequence"/>
</dbReference>
<dbReference type="InterPro" id="IPR011712">
    <property type="entry name" value="Sig_transdc_His_kin_sub3_dim/P"/>
</dbReference>
<dbReference type="Gene3D" id="1.20.5.1930">
    <property type="match status" value="1"/>
</dbReference>
<accession>A0A7C9N595</accession>
<keyword evidence="6 11" id="KW-0418">Kinase</keyword>
<keyword evidence="12" id="KW-1185">Reference proteome</keyword>
<dbReference type="GO" id="GO:0046983">
    <property type="term" value="F:protein dimerization activity"/>
    <property type="evidence" value="ECO:0007669"/>
    <property type="project" value="InterPro"/>
</dbReference>
<dbReference type="InterPro" id="IPR036890">
    <property type="entry name" value="HATPase_C_sf"/>
</dbReference>
<dbReference type="Pfam" id="PF02518">
    <property type="entry name" value="HATPase_c"/>
    <property type="match status" value="1"/>
</dbReference>
<evidence type="ECO:0000313" key="11">
    <source>
        <dbReference type="EMBL" id="NAS20653.1"/>
    </source>
</evidence>
<keyword evidence="8" id="KW-0902">Two-component regulatory system</keyword>
<feature type="transmembrane region" description="Helical" evidence="9">
    <location>
        <begin position="68"/>
        <end position="87"/>
    </location>
</feature>
<feature type="transmembrane region" description="Helical" evidence="9">
    <location>
        <begin position="44"/>
        <end position="61"/>
    </location>
</feature>
<comment type="catalytic activity">
    <reaction evidence="1">
        <text>ATP + protein L-histidine = ADP + protein N-phospho-L-histidine.</text>
        <dbReference type="EC" id="2.7.13.3"/>
    </reaction>
</comment>
<evidence type="ECO:0000256" key="1">
    <source>
        <dbReference type="ARBA" id="ARBA00000085"/>
    </source>
</evidence>
<evidence type="ECO:0000256" key="5">
    <source>
        <dbReference type="ARBA" id="ARBA00022741"/>
    </source>
</evidence>
<evidence type="ECO:0000256" key="9">
    <source>
        <dbReference type="SAM" id="Phobius"/>
    </source>
</evidence>
<feature type="transmembrane region" description="Helical" evidence="9">
    <location>
        <begin position="12"/>
        <end position="38"/>
    </location>
</feature>
<keyword evidence="5" id="KW-0547">Nucleotide-binding</keyword>
<dbReference type="GO" id="GO:0016020">
    <property type="term" value="C:membrane"/>
    <property type="evidence" value="ECO:0007669"/>
    <property type="project" value="InterPro"/>
</dbReference>
<keyword evidence="3" id="KW-0597">Phosphoprotein</keyword>
<evidence type="ECO:0000256" key="6">
    <source>
        <dbReference type="ARBA" id="ARBA00022777"/>
    </source>
</evidence>
<evidence type="ECO:0000259" key="10">
    <source>
        <dbReference type="SMART" id="SM00387"/>
    </source>
</evidence>
<feature type="transmembrane region" description="Helical" evidence="9">
    <location>
        <begin position="107"/>
        <end position="130"/>
    </location>
</feature>
<evidence type="ECO:0000256" key="8">
    <source>
        <dbReference type="ARBA" id="ARBA00023012"/>
    </source>
</evidence>
<gene>
    <name evidence="11" type="ORF">GT755_03015</name>
</gene>
<evidence type="ECO:0000256" key="3">
    <source>
        <dbReference type="ARBA" id="ARBA00022553"/>
    </source>
</evidence>
<dbReference type="GO" id="GO:0000155">
    <property type="term" value="F:phosphorelay sensor kinase activity"/>
    <property type="evidence" value="ECO:0007669"/>
    <property type="project" value="InterPro"/>
</dbReference>
<keyword evidence="9" id="KW-0812">Transmembrane</keyword>
<name>A0A7C9N595_9ACTN</name>
<keyword evidence="9" id="KW-0472">Membrane</keyword>
<comment type="caution">
    <text evidence="11">The sequence shown here is derived from an EMBL/GenBank/DDBJ whole genome shotgun (WGS) entry which is preliminary data.</text>
</comment>
<organism evidence="11 12">
    <name type="scientific">Herbidospora solisilvae</name>
    <dbReference type="NCBI Taxonomy" id="2696284"/>
    <lineage>
        <taxon>Bacteria</taxon>
        <taxon>Bacillati</taxon>
        <taxon>Actinomycetota</taxon>
        <taxon>Actinomycetes</taxon>
        <taxon>Streptosporangiales</taxon>
        <taxon>Streptosporangiaceae</taxon>
        <taxon>Herbidospora</taxon>
    </lineage>
</organism>
<dbReference type="GO" id="GO:0005524">
    <property type="term" value="F:ATP binding"/>
    <property type="evidence" value="ECO:0007669"/>
    <property type="project" value="UniProtKB-KW"/>
</dbReference>
<keyword evidence="4" id="KW-0808">Transferase</keyword>
<dbReference type="PANTHER" id="PTHR24421">
    <property type="entry name" value="NITRATE/NITRITE SENSOR PROTEIN NARX-RELATED"/>
    <property type="match status" value="1"/>
</dbReference>
<dbReference type="InterPro" id="IPR050482">
    <property type="entry name" value="Sensor_HK_TwoCompSys"/>
</dbReference>
<proteinExistence type="predicted"/>
<dbReference type="Pfam" id="PF07730">
    <property type="entry name" value="HisKA_3"/>
    <property type="match status" value="1"/>
</dbReference>
<dbReference type="SUPFAM" id="SSF55874">
    <property type="entry name" value="ATPase domain of HSP90 chaperone/DNA topoisomerase II/histidine kinase"/>
    <property type="match status" value="1"/>
</dbReference>
<feature type="domain" description="Histidine kinase/HSP90-like ATPase" evidence="10">
    <location>
        <begin position="286"/>
        <end position="375"/>
    </location>
</feature>
<protein>
    <recommendedName>
        <fullName evidence="2">histidine kinase</fullName>
        <ecNumber evidence="2">2.7.13.3</ecNumber>
    </recommendedName>
</protein>
<dbReference type="SMART" id="SM00387">
    <property type="entry name" value="HATPase_c"/>
    <property type="match status" value="1"/>
</dbReference>
<keyword evidence="9" id="KW-1133">Transmembrane helix</keyword>
<evidence type="ECO:0000313" key="12">
    <source>
        <dbReference type="Proteomes" id="UP000479526"/>
    </source>
</evidence>
<dbReference type="EMBL" id="WXEW01000001">
    <property type="protein sequence ID" value="NAS20653.1"/>
    <property type="molecule type" value="Genomic_DNA"/>
</dbReference>
<feature type="transmembrane region" description="Helical" evidence="9">
    <location>
        <begin position="137"/>
        <end position="161"/>
    </location>
</feature>
<dbReference type="PANTHER" id="PTHR24421:SF10">
    <property type="entry name" value="NITRATE_NITRITE SENSOR PROTEIN NARQ"/>
    <property type="match status" value="1"/>
</dbReference>
<evidence type="ECO:0000256" key="2">
    <source>
        <dbReference type="ARBA" id="ARBA00012438"/>
    </source>
</evidence>
<dbReference type="Gene3D" id="3.30.565.10">
    <property type="entry name" value="Histidine kinase-like ATPase, C-terminal domain"/>
    <property type="match status" value="1"/>
</dbReference>
<dbReference type="EC" id="2.7.13.3" evidence="2"/>
<evidence type="ECO:0000256" key="7">
    <source>
        <dbReference type="ARBA" id="ARBA00022840"/>
    </source>
</evidence>
<keyword evidence="7" id="KW-0067">ATP-binding</keyword>